<keyword evidence="1" id="KW-0812">Transmembrane</keyword>
<evidence type="ECO:0000313" key="2">
    <source>
        <dbReference type="EMBL" id="TWE00963.1"/>
    </source>
</evidence>
<proteinExistence type="predicted"/>
<name>A0A561DC92_9BACI</name>
<feature type="transmembrane region" description="Helical" evidence="1">
    <location>
        <begin position="35"/>
        <end position="54"/>
    </location>
</feature>
<dbReference type="Proteomes" id="UP000319671">
    <property type="component" value="Unassembled WGS sequence"/>
</dbReference>
<feature type="transmembrane region" description="Helical" evidence="1">
    <location>
        <begin position="7"/>
        <end position="29"/>
    </location>
</feature>
<dbReference type="InterPro" id="IPR018770">
    <property type="entry name" value="ChloroindolylP_hydrolase"/>
</dbReference>
<gene>
    <name evidence="2" type="ORF">FB550_10615</name>
</gene>
<evidence type="ECO:0000256" key="1">
    <source>
        <dbReference type="SAM" id="Phobius"/>
    </source>
</evidence>
<keyword evidence="1" id="KW-0472">Membrane</keyword>
<accession>A0A561DC92</accession>
<comment type="caution">
    <text evidence="2">The sequence shown here is derived from an EMBL/GenBank/DDBJ whole genome shotgun (WGS) entry which is preliminary data.</text>
</comment>
<dbReference type="AlphaFoldDB" id="A0A561DC92"/>
<keyword evidence="1" id="KW-1133">Transmembrane helix</keyword>
<protein>
    <submittedName>
        <fullName evidence="2">5-bromo-4-chloroindolyl phosphate hydrolysis protein</fullName>
    </submittedName>
</protein>
<dbReference type="RefSeq" id="WP_144565455.1">
    <property type="nucleotide sequence ID" value="NZ_VIVN01000006.1"/>
</dbReference>
<reference evidence="2 3" key="1">
    <citation type="submission" date="2019-06" db="EMBL/GenBank/DDBJ databases">
        <title>Sorghum-associated microbial communities from plants grown in Nebraska, USA.</title>
        <authorList>
            <person name="Schachtman D."/>
        </authorList>
    </citation>
    <scope>NUCLEOTIDE SEQUENCE [LARGE SCALE GENOMIC DNA]</scope>
    <source>
        <strain evidence="2 3">2482</strain>
    </source>
</reference>
<organism evidence="2 3">
    <name type="scientific">Neobacillus bataviensis</name>
    <dbReference type="NCBI Taxonomy" id="220685"/>
    <lineage>
        <taxon>Bacteria</taxon>
        <taxon>Bacillati</taxon>
        <taxon>Bacillota</taxon>
        <taxon>Bacilli</taxon>
        <taxon>Bacillales</taxon>
        <taxon>Bacillaceae</taxon>
        <taxon>Neobacillus</taxon>
    </lineage>
</organism>
<dbReference type="EMBL" id="VIVN01000006">
    <property type="protein sequence ID" value="TWE00963.1"/>
    <property type="molecule type" value="Genomic_DNA"/>
</dbReference>
<evidence type="ECO:0000313" key="3">
    <source>
        <dbReference type="Proteomes" id="UP000319671"/>
    </source>
</evidence>
<dbReference type="Pfam" id="PF10112">
    <property type="entry name" value="Halogen_Hydrol"/>
    <property type="match status" value="1"/>
</dbReference>
<keyword evidence="3" id="KW-1185">Reference proteome</keyword>
<sequence>MNPIVAFLIRSFVAVPVTIITWLVCYIPLDFTFWSSTLFAILGGALTHMMLSLFQNTSYLKKHQLTRKEYRYIKKNLKEARLKIKRLNKSIFKIRDIYSVKQRIEINRITKKIHKMTTKEPRRFYQAEEFYFSHLDSLVELTEKYSFLSSQPKQNSEMGQSLIETRKTLNELSKVVEEDLYRVISDDIDTLNFEIDVAKHTIQKKKELKFPEENRWLK</sequence>